<evidence type="ECO:0000313" key="3">
    <source>
        <dbReference type="EMBL" id="TFU31135.1"/>
    </source>
</evidence>
<keyword evidence="1" id="KW-1133">Transmembrane helix</keyword>
<gene>
    <name evidence="3" type="ORF">E4U01_03375</name>
</gene>
<keyword evidence="1" id="KW-0812">Transmembrane</keyword>
<keyword evidence="1" id="KW-0472">Membrane</keyword>
<evidence type="ECO:0000313" key="4">
    <source>
        <dbReference type="Proteomes" id="UP000297747"/>
    </source>
</evidence>
<accession>A0A4Y9FPI7</accession>
<dbReference type="SUPFAM" id="SSF54403">
    <property type="entry name" value="Cystatin/monellin"/>
    <property type="match status" value="2"/>
</dbReference>
<feature type="transmembrane region" description="Helical" evidence="1">
    <location>
        <begin position="20"/>
        <end position="38"/>
    </location>
</feature>
<reference evidence="3 4" key="1">
    <citation type="submission" date="2019-03" db="EMBL/GenBank/DDBJ databases">
        <title>Diversity of the mouse oral microbiome.</title>
        <authorList>
            <person name="Joseph S."/>
            <person name="Aduse-Opoku J."/>
            <person name="Curtis M."/>
            <person name="Wade W."/>
            <person name="Hashim A."/>
        </authorList>
    </citation>
    <scope>NUCLEOTIDE SEQUENCE [LARGE SCALE GENOMIC DNA]</scope>
    <source>
        <strain evidence="3 4">HT4</strain>
    </source>
</reference>
<evidence type="ECO:0000256" key="1">
    <source>
        <dbReference type="SAM" id="Phobius"/>
    </source>
</evidence>
<name>A0A4Y9FPI7_STRAI</name>
<dbReference type="Gene3D" id="3.10.450.40">
    <property type="match status" value="2"/>
</dbReference>
<protein>
    <submittedName>
        <fullName evidence="3">Peptidase</fullName>
    </submittedName>
</protein>
<dbReference type="InterPro" id="IPR041401">
    <property type="entry name" value="TseB-like_dom"/>
</dbReference>
<evidence type="ECO:0000259" key="2">
    <source>
        <dbReference type="Pfam" id="PF17881"/>
    </source>
</evidence>
<dbReference type="Proteomes" id="UP000297747">
    <property type="component" value="Unassembled WGS sequence"/>
</dbReference>
<organism evidence="3 4">
    <name type="scientific">Streptococcus acidominimus</name>
    <dbReference type="NCBI Taxonomy" id="1326"/>
    <lineage>
        <taxon>Bacteria</taxon>
        <taxon>Bacillati</taxon>
        <taxon>Bacillota</taxon>
        <taxon>Bacilli</taxon>
        <taxon>Lactobacillales</taxon>
        <taxon>Streptococcaceae</taxon>
        <taxon>Streptococcus</taxon>
    </lineage>
</organism>
<dbReference type="RefSeq" id="WP_228064131.1">
    <property type="nucleotide sequence ID" value="NZ_JADGLR010000083.1"/>
</dbReference>
<proteinExistence type="predicted"/>
<dbReference type="InterPro" id="IPR046350">
    <property type="entry name" value="Cystatin_sf"/>
</dbReference>
<dbReference type="Pfam" id="PF17881">
    <property type="entry name" value="TseB"/>
    <property type="match status" value="1"/>
</dbReference>
<dbReference type="AlphaFoldDB" id="A0A4Y9FPI7"/>
<dbReference type="EMBL" id="SPQA01000008">
    <property type="protein sequence ID" value="TFU31135.1"/>
    <property type="molecule type" value="Genomic_DNA"/>
</dbReference>
<feature type="domain" description="Cell wall elongation regulator TseB-like" evidence="2">
    <location>
        <begin position="51"/>
        <end position="95"/>
    </location>
</feature>
<comment type="caution">
    <text evidence="3">The sequence shown here is derived from an EMBL/GenBank/DDBJ whole genome shotgun (WGS) entry which is preliminary data.</text>
</comment>
<sequence length="165" mass="18321">MAKMRNRMGKSSMTLGKQSLIGMFVLVSVIVFSILYVLEVSARPFLQGRQQAEQLARQYAGIASISKISRYNGEKSYYMVDGKNQSEEHLLVLIPEASSDILVYKATDGISQEEAENIAKENGAGEIAKVTFGYFNNQPIWEVKSGQTYYTIAFEDGSLLSKEGI</sequence>